<feature type="transmembrane region" description="Helical" evidence="14">
    <location>
        <begin position="143"/>
        <end position="168"/>
    </location>
</feature>
<keyword evidence="11 14" id="KW-0275">Fatty acid biosynthesis</keyword>
<evidence type="ECO:0000256" key="10">
    <source>
        <dbReference type="ARBA" id="ARBA00023136"/>
    </source>
</evidence>
<keyword evidence="7 14" id="KW-0276">Fatty acid metabolism</keyword>
<reference evidence="15" key="1">
    <citation type="submission" date="2020-05" db="EMBL/GenBank/DDBJ databases">
        <title>Phylogenomic resolution of chytrid fungi.</title>
        <authorList>
            <person name="Stajich J.E."/>
            <person name="Amses K."/>
            <person name="Simmons R."/>
            <person name="Seto K."/>
            <person name="Myers J."/>
            <person name="Bonds A."/>
            <person name="Quandt C.A."/>
            <person name="Barry K."/>
            <person name="Liu P."/>
            <person name="Grigoriev I."/>
            <person name="Longcore J.E."/>
            <person name="James T.Y."/>
        </authorList>
    </citation>
    <scope>NUCLEOTIDE SEQUENCE</scope>
    <source>
        <strain evidence="15">JEL0318</strain>
    </source>
</reference>
<keyword evidence="16" id="KW-1185">Reference proteome</keyword>
<evidence type="ECO:0000256" key="11">
    <source>
        <dbReference type="ARBA" id="ARBA00023160"/>
    </source>
</evidence>
<dbReference type="GO" id="GO:0102158">
    <property type="term" value="F:very-long-chain (3R)-3-hydroxyacyl-CoA dehydratase activity"/>
    <property type="evidence" value="ECO:0007669"/>
    <property type="project" value="UniProtKB-EC"/>
</dbReference>
<dbReference type="Proteomes" id="UP001212841">
    <property type="component" value="Unassembled WGS sequence"/>
</dbReference>
<comment type="similarity">
    <text evidence="3 14">Belongs to the very long-chain fatty acids dehydratase HACD family.</text>
</comment>
<comment type="caution">
    <text evidence="15">The sequence shown here is derived from an EMBL/GenBank/DDBJ whole genome shotgun (WGS) entry which is preliminary data.</text>
</comment>
<keyword evidence="10 14" id="KW-0472">Membrane</keyword>
<feature type="transmembrane region" description="Helical" evidence="14">
    <location>
        <begin position="112"/>
        <end position="131"/>
    </location>
</feature>
<keyword evidence="9 14" id="KW-0443">Lipid metabolism</keyword>
<sequence length="219" mass="25196">MAKPAARQKETPGVIKAYLLAYNFLSLAAWGYVLYLLISSLTKSNFDTTRSYAATFEYVKWVQTAAILEVVHALLGFVRSPVGTTVMQISSRLFLVWAVVNLFPATEIRYHWAYSTMIFAWSIADMVRYLYYGLNLLGSQPGWLLWCRYNFFHILYPLGAGSEFLLILKSLESVRKFDSRLYWVYGALACYWPIGLYTMYTYMISQKRKVLGGARKKTA</sequence>
<dbReference type="EC" id="4.2.1.134" evidence="4 14"/>
<dbReference type="GO" id="GO:0030148">
    <property type="term" value="P:sphingolipid biosynthetic process"/>
    <property type="evidence" value="ECO:0007669"/>
    <property type="project" value="TreeGrafter"/>
</dbReference>
<dbReference type="GO" id="GO:0005789">
    <property type="term" value="C:endoplasmic reticulum membrane"/>
    <property type="evidence" value="ECO:0007669"/>
    <property type="project" value="UniProtKB-SubCell"/>
</dbReference>
<keyword evidence="14" id="KW-0256">Endoplasmic reticulum</keyword>
<name>A0AAD5S2U8_9FUNG</name>
<dbReference type="AlphaFoldDB" id="A0AAD5S2U8"/>
<feature type="transmembrane region" description="Helical" evidence="14">
    <location>
        <begin position="20"/>
        <end position="38"/>
    </location>
</feature>
<evidence type="ECO:0000256" key="6">
    <source>
        <dbReference type="ARBA" id="ARBA00022692"/>
    </source>
</evidence>
<comment type="caution">
    <text evidence="14">Lacks conserved residue(s) required for the propagation of feature annotation.</text>
</comment>
<evidence type="ECO:0000313" key="16">
    <source>
        <dbReference type="Proteomes" id="UP001212841"/>
    </source>
</evidence>
<dbReference type="InterPro" id="IPR007482">
    <property type="entry name" value="Tyr_Pase-like_PTPLA"/>
</dbReference>
<keyword evidence="5 14" id="KW-0444">Lipid biosynthesis</keyword>
<evidence type="ECO:0000256" key="5">
    <source>
        <dbReference type="ARBA" id="ARBA00022516"/>
    </source>
</evidence>
<evidence type="ECO:0000256" key="7">
    <source>
        <dbReference type="ARBA" id="ARBA00022832"/>
    </source>
</evidence>
<keyword evidence="12 14" id="KW-0456">Lyase</keyword>
<dbReference type="GO" id="GO:0042761">
    <property type="term" value="P:very long-chain fatty acid biosynthetic process"/>
    <property type="evidence" value="ECO:0007669"/>
    <property type="project" value="TreeGrafter"/>
</dbReference>
<evidence type="ECO:0000256" key="8">
    <source>
        <dbReference type="ARBA" id="ARBA00022989"/>
    </source>
</evidence>
<evidence type="ECO:0000256" key="4">
    <source>
        <dbReference type="ARBA" id="ARBA00013122"/>
    </source>
</evidence>
<protein>
    <recommendedName>
        <fullName evidence="4 14">Very-long-chain (3R)-3-hydroxyacyl-CoA dehydratase</fullName>
        <ecNumber evidence="4 14">4.2.1.134</ecNumber>
    </recommendedName>
</protein>
<comment type="catalytic activity">
    <reaction evidence="13 14">
        <text>a very-long-chain (3R)-3-hydroxyacyl-CoA = a very-long-chain (2E)-enoyl-CoA + H2O</text>
        <dbReference type="Rhea" id="RHEA:45812"/>
        <dbReference type="ChEBI" id="CHEBI:15377"/>
        <dbReference type="ChEBI" id="CHEBI:83728"/>
        <dbReference type="ChEBI" id="CHEBI:85440"/>
        <dbReference type="EC" id="4.2.1.134"/>
    </reaction>
</comment>
<gene>
    <name evidence="15" type="ORF">HK097_004271</name>
</gene>
<dbReference type="GO" id="GO:0030497">
    <property type="term" value="P:fatty acid elongation"/>
    <property type="evidence" value="ECO:0007669"/>
    <property type="project" value="TreeGrafter"/>
</dbReference>
<organism evidence="15 16">
    <name type="scientific">Rhizophlyctis rosea</name>
    <dbReference type="NCBI Taxonomy" id="64517"/>
    <lineage>
        <taxon>Eukaryota</taxon>
        <taxon>Fungi</taxon>
        <taxon>Fungi incertae sedis</taxon>
        <taxon>Chytridiomycota</taxon>
        <taxon>Chytridiomycota incertae sedis</taxon>
        <taxon>Chytridiomycetes</taxon>
        <taxon>Rhizophlyctidales</taxon>
        <taxon>Rhizophlyctidaceae</taxon>
        <taxon>Rhizophlyctis</taxon>
    </lineage>
</organism>
<evidence type="ECO:0000313" key="15">
    <source>
        <dbReference type="EMBL" id="KAJ3035175.1"/>
    </source>
</evidence>
<comment type="pathway">
    <text evidence="2 14">Lipid metabolism; fatty acid biosynthesis.</text>
</comment>
<evidence type="ECO:0000256" key="13">
    <source>
        <dbReference type="ARBA" id="ARBA00036671"/>
    </source>
</evidence>
<keyword evidence="8 14" id="KW-1133">Transmembrane helix</keyword>
<proteinExistence type="inferred from homology"/>
<evidence type="ECO:0000256" key="1">
    <source>
        <dbReference type="ARBA" id="ARBA00004141"/>
    </source>
</evidence>
<keyword evidence="6 14" id="KW-0812">Transmembrane</keyword>
<comment type="function">
    <text evidence="14">Catalyzes the third of the four reactions of the long-chain fatty acids elongation cycle. This endoplasmic reticulum-bound enzymatic process, allows the addition of two carbons to the chain of long- and very long-chain fatty acids/VLCFAs per cycle. This enzyme catalyzes the dehydration of the 3-hydroxyacyl-CoA intermediate into trans-2,3-enoyl-CoA, within each cycle of fatty acid elongation. Thereby, it participates to the production of VLCFAs of different chain lengths that are involved in multiple biological processes as precursors of membrane lipids and lipid mediators.</text>
</comment>
<evidence type="ECO:0000256" key="2">
    <source>
        <dbReference type="ARBA" id="ARBA00005194"/>
    </source>
</evidence>
<dbReference type="Pfam" id="PF04387">
    <property type="entry name" value="PTPLA"/>
    <property type="match status" value="1"/>
</dbReference>
<accession>A0AAD5S2U8</accession>
<comment type="subcellular location">
    <subcellularLocation>
        <location evidence="14">Endoplasmic reticulum membrane</location>
        <topology evidence="14">Multi-pass membrane protein</topology>
    </subcellularLocation>
    <subcellularLocation>
        <location evidence="1">Membrane</location>
        <topology evidence="1">Multi-pass membrane protein</topology>
    </subcellularLocation>
</comment>
<evidence type="ECO:0000256" key="3">
    <source>
        <dbReference type="ARBA" id="ARBA00007811"/>
    </source>
</evidence>
<evidence type="ECO:0000256" key="12">
    <source>
        <dbReference type="ARBA" id="ARBA00023239"/>
    </source>
</evidence>
<dbReference type="PANTHER" id="PTHR11035">
    <property type="entry name" value="VERY-LONG-CHAIN (3R)-3-HYDROXYACYL-COA DEHYDRATASE"/>
    <property type="match status" value="1"/>
</dbReference>
<evidence type="ECO:0000256" key="9">
    <source>
        <dbReference type="ARBA" id="ARBA00023098"/>
    </source>
</evidence>
<dbReference type="EMBL" id="JADGJD010002076">
    <property type="protein sequence ID" value="KAJ3035175.1"/>
    <property type="molecule type" value="Genomic_DNA"/>
</dbReference>
<feature type="transmembrane region" description="Helical" evidence="14">
    <location>
        <begin position="180"/>
        <end position="200"/>
    </location>
</feature>
<dbReference type="PANTHER" id="PTHR11035:SF3">
    <property type="entry name" value="VERY-LONG-CHAIN (3R)-3-HYDROXYACYL-COA DEHYDRATASE"/>
    <property type="match status" value="1"/>
</dbReference>
<evidence type="ECO:0000256" key="14">
    <source>
        <dbReference type="RuleBase" id="RU363109"/>
    </source>
</evidence>